<feature type="region of interest" description="Disordered" evidence="4">
    <location>
        <begin position="72"/>
        <end position="117"/>
    </location>
</feature>
<evidence type="ECO:0000256" key="1">
    <source>
        <dbReference type="ARBA" id="ARBA00022741"/>
    </source>
</evidence>
<dbReference type="EMBL" id="JAFCIX010000418">
    <property type="protein sequence ID" value="KAH6591135.1"/>
    <property type="molecule type" value="Genomic_DNA"/>
</dbReference>
<dbReference type="PROSITE" id="PS00108">
    <property type="entry name" value="PROTEIN_KINASE_ST"/>
    <property type="match status" value="1"/>
</dbReference>
<dbReference type="InterPro" id="IPR011009">
    <property type="entry name" value="Kinase-like_dom_sf"/>
</dbReference>
<keyword evidence="5" id="KW-0732">Signal</keyword>
<dbReference type="SUPFAM" id="SSF56112">
    <property type="entry name" value="Protein kinase-like (PK-like)"/>
    <property type="match status" value="2"/>
</dbReference>
<evidence type="ECO:0000259" key="6">
    <source>
        <dbReference type="PROSITE" id="PS50011"/>
    </source>
</evidence>
<dbReference type="PANTHER" id="PTHR24346">
    <property type="entry name" value="MAP/MICROTUBULE AFFINITY-REGULATING KINASE"/>
    <property type="match status" value="1"/>
</dbReference>
<reference evidence="7 8" key="1">
    <citation type="submission" date="2021-02" db="EMBL/GenBank/DDBJ databases">
        <title>Variation within the Batrachochytrium salamandrivorans European outbreak.</title>
        <authorList>
            <person name="Kelly M."/>
            <person name="Pasmans F."/>
            <person name="Shea T.P."/>
            <person name="Munoz J.F."/>
            <person name="Carranza S."/>
            <person name="Cuomo C.A."/>
            <person name="Martel A."/>
        </authorList>
    </citation>
    <scope>NUCLEOTIDE SEQUENCE [LARGE SCALE GENOMIC DNA]</scope>
    <source>
        <strain evidence="7 8">AMFP18/2</strain>
    </source>
</reference>
<dbReference type="InterPro" id="IPR000719">
    <property type="entry name" value="Prot_kinase_dom"/>
</dbReference>
<dbReference type="SMART" id="SM00220">
    <property type="entry name" value="S_TKc"/>
    <property type="match status" value="1"/>
</dbReference>
<keyword evidence="8" id="KW-1185">Reference proteome</keyword>
<protein>
    <recommendedName>
        <fullName evidence="6">Protein kinase domain-containing protein</fullName>
    </recommendedName>
</protein>
<proteinExistence type="predicted"/>
<feature type="binding site" evidence="3">
    <location>
        <position position="438"/>
    </location>
    <ligand>
        <name>ATP</name>
        <dbReference type="ChEBI" id="CHEBI:30616"/>
    </ligand>
</feature>
<evidence type="ECO:0000256" key="3">
    <source>
        <dbReference type="PROSITE-ProRule" id="PRU10141"/>
    </source>
</evidence>
<feature type="region of interest" description="Disordered" evidence="4">
    <location>
        <begin position="16"/>
        <end position="39"/>
    </location>
</feature>
<comment type="caution">
    <text evidence="7">The sequence shown here is derived from an EMBL/GenBank/DDBJ whole genome shotgun (WGS) entry which is preliminary data.</text>
</comment>
<dbReference type="PANTHER" id="PTHR24346:SF77">
    <property type="entry name" value="SERINE THREONINE PROTEIN KINASE"/>
    <property type="match status" value="1"/>
</dbReference>
<feature type="chain" id="PRO_5045436219" description="Protein kinase domain-containing protein" evidence="5">
    <location>
        <begin position="21"/>
        <end position="755"/>
    </location>
</feature>
<evidence type="ECO:0000256" key="2">
    <source>
        <dbReference type="ARBA" id="ARBA00022840"/>
    </source>
</evidence>
<name>A0ABQ8F5Z9_9FUNG</name>
<evidence type="ECO:0000256" key="5">
    <source>
        <dbReference type="SAM" id="SignalP"/>
    </source>
</evidence>
<feature type="compositionally biased region" description="Low complexity" evidence="4">
    <location>
        <begin position="72"/>
        <end position="86"/>
    </location>
</feature>
<feature type="domain" description="Protein kinase" evidence="6">
    <location>
        <begin position="409"/>
        <end position="750"/>
    </location>
</feature>
<dbReference type="InterPro" id="IPR008271">
    <property type="entry name" value="Ser/Thr_kinase_AS"/>
</dbReference>
<accession>A0ABQ8F5Z9</accession>
<feature type="compositionally biased region" description="Polar residues" evidence="4">
    <location>
        <begin position="87"/>
        <end position="98"/>
    </location>
</feature>
<evidence type="ECO:0000313" key="7">
    <source>
        <dbReference type="EMBL" id="KAH6591135.1"/>
    </source>
</evidence>
<organism evidence="7 8">
    <name type="scientific">Batrachochytrium salamandrivorans</name>
    <dbReference type="NCBI Taxonomy" id="1357716"/>
    <lineage>
        <taxon>Eukaryota</taxon>
        <taxon>Fungi</taxon>
        <taxon>Fungi incertae sedis</taxon>
        <taxon>Chytridiomycota</taxon>
        <taxon>Chytridiomycota incertae sedis</taxon>
        <taxon>Chytridiomycetes</taxon>
        <taxon>Rhizophydiales</taxon>
        <taxon>Rhizophydiales incertae sedis</taxon>
        <taxon>Batrachochytrium</taxon>
    </lineage>
</organism>
<gene>
    <name evidence="7" type="ORF">BASA50_009138</name>
</gene>
<dbReference type="Gene3D" id="1.10.510.10">
    <property type="entry name" value="Transferase(Phosphotransferase) domain 1"/>
    <property type="match status" value="1"/>
</dbReference>
<feature type="region of interest" description="Disordered" evidence="4">
    <location>
        <begin position="187"/>
        <end position="207"/>
    </location>
</feature>
<dbReference type="Proteomes" id="UP001648503">
    <property type="component" value="Unassembled WGS sequence"/>
</dbReference>
<feature type="compositionally biased region" description="Low complexity" evidence="4">
    <location>
        <begin position="188"/>
        <end position="207"/>
    </location>
</feature>
<dbReference type="Pfam" id="PF00069">
    <property type="entry name" value="Pkinase"/>
    <property type="match status" value="2"/>
</dbReference>
<dbReference type="PROSITE" id="PS50011">
    <property type="entry name" value="PROTEIN_KINASE_DOM"/>
    <property type="match status" value="1"/>
</dbReference>
<keyword evidence="1 3" id="KW-0547">Nucleotide-binding</keyword>
<evidence type="ECO:0000256" key="4">
    <source>
        <dbReference type="SAM" id="MobiDB-lite"/>
    </source>
</evidence>
<dbReference type="InterPro" id="IPR017441">
    <property type="entry name" value="Protein_kinase_ATP_BS"/>
</dbReference>
<sequence>MTTPLARLVALVSTPTLSSGASPAGGMRGSITASNSNGDSLADTTSTGIVASHDHALLAQDISSGKRRLTLQPPISQPQQQPQVQQLESQHLPKQSTIHLRPRQERDSQQANEAYGKRRSWAGTIRTNIMDLFLGRADLVADIGTSAVGRGSWSNGNIGTPIATRNSHDGLGRDGALLTRRLSHSAGTSLTPNLLSPPSSTSTTSFQLPLPIATTPVSVGAAPTHSNIYLSPSANRDGFSHYDGTDGDTARSIFPVLVVSDQTEDLTPIKTATSVGSATIATTTAAIFTHTTAAAMALSPRSTAASIPSASVRPVGGAAMAIPSVLGGTSKAGDLHEQMHLSQRHQGQDLTSNVHIDADKQHCNQSLSLKPQRHLHQKFPHLQSQPLPVSIAGRELTDYMMQEEFAERYSLLGELGHGATGFVVAAERIEDGVQVAVKFLYKSRIPVSSWKRDRSIGFIPLEAFLLKRINHPNIIRFLDIYEDAKYFYLVMEIHGTQWKNIHMQPDNEPSSLNYRQPSFSTVPAHSHPSTPTALSAGPVVIDRAISPAIDIPHSYVQPPTYFKTPTFHLQSPTSEKHHTRHSSLDLFEFIESNPFFAERKIRYIFLQIAEAVCYLHLNNIAHNDIKDENVVIDDALHAKLIDFGAAQSVPTHPRDYFEGFRGTTHYMPPEGVRREKYRGPEVDVWCMGVLLYTMSFSCPPFCSPEDILTASFRHPRFKRSAALMDLITTMLQVEPLKRPTMEQVLHHSWLIAPAK</sequence>
<evidence type="ECO:0000313" key="8">
    <source>
        <dbReference type="Proteomes" id="UP001648503"/>
    </source>
</evidence>
<feature type="signal peptide" evidence="5">
    <location>
        <begin position="1"/>
        <end position="20"/>
    </location>
</feature>
<dbReference type="PROSITE" id="PS00107">
    <property type="entry name" value="PROTEIN_KINASE_ATP"/>
    <property type="match status" value="1"/>
</dbReference>
<keyword evidence="2 3" id="KW-0067">ATP-binding</keyword>
<dbReference type="Gene3D" id="3.30.200.20">
    <property type="entry name" value="Phosphorylase Kinase, domain 1"/>
    <property type="match status" value="1"/>
</dbReference>